<dbReference type="InterPro" id="IPR043519">
    <property type="entry name" value="NT_sf"/>
</dbReference>
<protein>
    <recommendedName>
        <fullName evidence="3">Nucleotidyltransferase</fullName>
    </recommendedName>
</protein>
<evidence type="ECO:0008006" key="3">
    <source>
        <dbReference type="Google" id="ProtNLM"/>
    </source>
</evidence>
<accession>A0A2N0AG46</accession>
<name>A0A2N0AG46_9LEPT</name>
<keyword evidence="2" id="KW-1185">Reference proteome</keyword>
<evidence type="ECO:0000313" key="1">
    <source>
        <dbReference type="EMBL" id="PJZ83268.1"/>
    </source>
</evidence>
<organism evidence="1 2">
    <name type="scientific">Leptospira harrisiae</name>
    <dbReference type="NCBI Taxonomy" id="2023189"/>
    <lineage>
        <taxon>Bacteria</taxon>
        <taxon>Pseudomonadati</taxon>
        <taxon>Spirochaetota</taxon>
        <taxon>Spirochaetia</taxon>
        <taxon>Leptospirales</taxon>
        <taxon>Leptospiraceae</taxon>
        <taxon>Leptospira</taxon>
    </lineage>
</organism>
<dbReference type="Proteomes" id="UP000232145">
    <property type="component" value="Unassembled WGS sequence"/>
</dbReference>
<proteinExistence type="predicted"/>
<sequence>MEFEALNPNLYAQVLDELEIIPSTKPYQILFYGSRERGDFHPESDLNFYLVAHSTDQMKSQFIESISRALQKLEDVAPVNMIAGDADSLRHRIKISEPGSLQLMEASSVFFGEGLFEDLKSDWEKWKQRAIPKSDLIAYLEKRIRFFKQQVTRNTKDEISQLERITTLTLHIWALQNIHDLTHIELLKMDTPDQVAPLFTNLYRKEMEDSIWELLELQTRVRKLKVDIRWKREVSREDIHETKYKLISLRKDEEFMMNLWA</sequence>
<gene>
    <name evidence="1" type="ORF">CH364_16430</name>
</gene>
<dbReference type="EMBL" id="NPDX01000006">
    <property type="protein sequence ID" value="PJZ83268.1"/>
    <property type="molecule type" value="Genomic_DNA"/>
</dbReference>
<dbReference type="SUPFAM" id="SSF81301">
    <property type="entry name" value="Nucleotidyltransferase"/>
    <property type="match status" value="1"/>
</dbReference>
<evidence type="ECO:0000313" key="2">
    <source>
        <dbReference type="Proteomes" id="UP000232145"/>
    </source>
</evidence>
<dbReference type="Gene3D" id="3.30.460.10">
    <property type="entry name" value="Beta Polymerase, domain 2"/>
    <property type="match status" value="1"/>
</dbReference>
<dbReference type="RefSeq" id="WP_100744939.1">
    <property type="nucleotide sequence ID" value="NZ_NPDW01000003.1"/>
</dbReference>
<dbReference type="AlphaFoldDB" id="A0A2N0AG46"/>
<reference evidence="1 2" key="1">
    <citation type="submission" date="2017-07" db="EMBL/GenBank/DDBJ databases">
        <title>Leptospira spp. isolated from tropical soils.</title>
        <authorList>
            <person name="Thibeaux R."/>
            <person name="Iraola G."/>
            <person name="Ferres I."/>
            <person name="Bierque E."/>
            <person name="Girault D."/>
            <person name="Soupe-Gilbert M.-E."/>
            <person name="Picardeau M."/>
            <person name="Goarant C."/>
        </authorList>
    </citation>
    <scope>NUCLEOTIDE SEQUENCE [LARGE SCALE GENOMIC DNA]</scope>
    <source>
        <strain evidence="1 2">FH2-B-A1</strain>
    </source>
</reference>
<comment type="caution">
    <text evidence="1">The sequence shown here is derived from an EMBL/GenBank/DDBJ whole genome shotgun (WGS) entry which is preliminary data.</text>
</comment>
<dbReference type="OrthoDB" id="336568at2"/>